<dbReference type="InterPro" id="IPR035983">
    <property type="entry name" value="Hect_E3_ubiquitin_ligase"/>
</dbReference>
<dbReference type="FunFam" id="3.30.2410.10:FF:000003">
    <property type="entry name" value="probable E3 ubiquitin-protein ligase HERC4 isoform X1"/>
    <property type="match status" value="1"/>
</dbReference>
<evidence type="ECO:0000313" key="11">
    <source>
        <dbReference type="Proteomes" id="UP000708148"/>
    </source>
</evidence>
<comment type="similarity">
    <text evidence="6">Belongs to the UPL family.</text>
</comment>
<comment type="catalytic activity">
    <reaction evidence="1">
        <text>S-ubiquitinyl-[E2 ubiquitin-conjugating enzyme]-L-cysteine + [acceptor protein]-L-lysine = [E2 ubiquitin-conjugating enzyme]-L-cysteine + N(6)-ubiquitinyl-[acceptor protein]-L-lysine.</text>
        <dbReference type="EC" id="2.3.2.26"/>
    </reaction>
</comment>
<evidence type="ECO:0000256" key="7">
    <source>
        <dbReference type="PROSITE-ProRule" id="PRU00104"/>
    </source>
</evidence>
<dbReference type="Proteomes" id="UP000708148">
    <property type="component" value="Unassembled WGS sequence"/>
</dbReference>
<dbReference type="SMART" id="SM00119">
    <property type="entry name" value="HECTc"/>
    <property type="match status" value="1"/>
</dbReference>
<evidence type="ECO:0000256" key="3">
    <source>
        <dbReference type="ARBA" id="ARBA00022679"/>
    </source>
</evidence>
<dbReference type="Gene3D" id="3.30.2160.10">
    <property type="entry name" value="Hect, E3 ligase catalytic domain"/>
    <property type="match status" value="1"/>
</dbReference>
<evidence type="ECO:0000256" key="4">
    <source>
        <dbReference type="ARBA" id="ARBA00022786"/>
    </source>
</evidence>
<evidence type="ECO:0000259" key="9">
    <source>
        <dbReference type="PROSITE" id="PS50237"/>
    </source>
</evidence>
<dbReference type="CDD" id="cd23767">
    <property type="entry name" value="IQCD"/>
    <property type="match status" value="1"/>
</dbReference>
<evidence type="ECO:0000256" key="6">
    <source>
        <dbReference type="ARBA" id="ARBA00061247"/>
    </source>
</evidence>
<keyword evidence="11" id="KW-1185">Reference proteome</keyword>
<dbReference type="PROSITE" id="PS50096">
    <property type="entry name" value="IQ"/>
    <property type="match status" value="1"/>
</dbReference>
<dbReference type="FunFam" id="3.30.2160.10:FF:000002">
    <property type="entry name" value="Putative Ubiquitin-protein ligase E3C"/>
    <property type="match status" value="1"/>
</dbReference>
<dbReference type="Gene3D" id="3.90.1750.10">
    <property type="entry name" value="Hect, E3 ligase catalytic domains"/>
    <property type="match status" value="1"/>
</dbReference>
<gene>
    <name evidence="10" type="ORF">OSTQU699_LOCUS10227</name>
</gene>
<dbReference type="CDD" id="cd00078">
    <property type="entry name" value="HECTc"/>
    <property type="match status" value="1"/>
</dbReference>
<dbReference type="GO" id="GO:0000209">
    <property type="term" value="P:protein polyubiquitination"/>
    <property type="evidence" value="ECO:0007669"/>
    <property type="project" value="InterPro"/>
</dbReference>
<keyword evidence="4 7" id="KW-0833">Ubl conjugation pathway</keyword>
<dbReference type="OrthoDB" id="8068875at2759"/>
<comment type="caution">
    <text evidence="10">The sequence shown here is derived from an EMBL/GenBank/DDBJ whole genome shotgun (WGS) entry which is preliminary data.</text>
</comment>
<dbReference type="GO" id="GO:0061630">
    <property type="term" value="F:ubiquitin protein ligase activity"/>
    <property type="evidence" value="ECO:0007669"/>
    <property type="project" value="UniProtKB-EC"/>
</dbReference>
<sequence>MHFDRKLPGSGAWRPGKESTREEVLRKARAERKTRAKDRQRSEAAELIQRVWRGHVCRRRVAAERLRDWVHRYGAVVGSTGALLSAEELTDAVLPPVLLSVLPPLSQLMGAVRSVGSPITAAQLVEPAAARGALALVLRSLGTQDQNSTCWSLCLDATRKAKWRSQCLQLVLLCCGVLGAQGSGGDQLLEAAAARTLLLLTDGPKQKHFQDNPDISALLREITSMLANSPPVFAASRRLVLNSGANSATTNPTDVTSRGQVLDWTFSVAVKLLDSECATSAADHFVKFVLMAHNLVDSLMSNVKLARATAVLTQLSQHALQLLQTMEAAPEGMPLDRLLALSNLTSLVVGRPVERNPGSQKGSMLVNSSLLLRKPEDVKAYAQAVTKILEVTTEEALSKGVGKGDWAGVSRGLSVFSDRAHLLQLLKALEQQAQGVELLAKLYCLLLHRLPLITPFSKSFPAGHLLNTVAFAPHFLPKLWHWLAVNIRVPLEAPLEATRGWIVESMKAGYAGLQTNHLHVLGLFCQVYSHLLLVLDDNDFHDRQDPLTLGQNRAIVATLNNLVFYTYCPNASQHQPSVSRGNPHWSMKLLEEFAPVLLRRLYERDARKSFCSALLWLAPYSAVGDDPSRRNVLSAAVVQALLNKTSGRLDPVSVSSASRAVGLANLLLCAPQCVPFDDRVEVFRGLILADKQAGRWDLSRAEGGPAPHQLTVRRGNLFGDAMVDLSRLGPNMKGRLMVTFVDEHGIEEPGLDHGGLMKELVEEVMKAGLDPQAGLFKANADGLLYPSPLAERLQQGPQMMRYLGLMLGKALYEGLLVDIPLAPFFLLRLQGRMLMFDDLASLDPELHRSLLQVKHYDGDAADLCLDFTVEDEILGQRVAEDLPDLTGSHLPGSERPVTNDNKLQYVHLVADWHVNVKVGRPAQTFASGLAEVVPLPWLRLFSPKELNALLSGGEGVDVDVENMKSFTKYSGGYSESSATVKLFWHVMSGFTPEDRAALLKFVTACSRPPLGGFKHLQPCLTIHKVDCPASPLAALGGKDVDFLPTASTCYNMLKLPNYRRAATLRKKLLYAIRSNTGFGFS</sequence>
<evidence type="ECO:0000256" key="8">
    <source>
        <dbReference type="SAM" id="MobiDB-lite"/>
    </source>
</evidence>
<dbReference type="GO" id="GO:0006511">
    <property type="term" value="P:ubiquitin-dependent protein catabolic process"/>
    <property type="evidence" value="ECO:0007669"/>
    <property type="project" value="TreeGrafter"/>
</dbReference>
<dbReference type="EC" id="2.3.2.26" evidence="2"/>
<feature type="region of interest" description="Disordered" evidence="8">
    <location>
        <begin position="1"/>
        <end position="40"/>
    </location>
</feature>
<dbReference type="Gene3D" id="3.30.2410.10">
    <property type="entry name" value="Hect, E3 ligase catalytic domain"/>
    <property type="match status" value="1"/>
</dbReference>
<evidence type="ECO:0000256" key="2">
    <source>
        <dbReference type="ARBA" id="ARBA00012485"/>
    </source>
</evidence>
<dbReference type="InterPro" id="IPR000569">
    <property type="entry name" value="HECT_dom"/>
</dbReference>
<protein>
    <recommendedName>
        <fullName evidence="2">HECT-type E3 ubiquitin transferase</fullName>
        <ecNumber evidence="2">2.3.2.26</ecNumber>
    </recommendedName>
</protein>
<dbReference type="Pfam" id="PF00632">
    <property type="entry name" value="HECT"/>
    <property type="match status" value="1"/>
</dbReference>
<dbReference type="EMBL" id="CAJHUC010002965">
    <property type="protein sequence ID" value="CAD7704872.1"/>
    <property type="molecule type" value="Genomic_DNA"/>
</dbReference>
<proteinExistence type="inferred from homology"/>
<reference evidence="10" key="1">
    <citation type="submission" date="2020-12" db="EMBL/GenBank/DDBJ databases">
        <authorList>
            <person name="Iha C."/>
        </authorList>
    </citation>
    <scope>NUCLEOTIDE SEQUENCE</scope>
</reference>
<evidence type="ECO:0000256" key="5">
    <source>
        <dbReference type="ARBA" id="ARBA00057703"/>
    </source>
</evidence>
<name>A0A8S1JFQ3_9CHLO</name>
<feature type="compositionally biased region" description="Basic and acidic residues" evidence="8">
    <location>
        <begin position="15"/>
        <end position="40"/>
    </location>
</feature>
<dbReference type="PANTHER" id="PTHR45700:SF2">
    <property type="entry name" value="UBIQUITIN-PROTEIN LIGASE E3C"/>
    <property type="match status" value="1"/>
</dbReference>
<dbReference type="InterPro" id="IPR044611">
    <property type="entry name" value="E3A/B/C-like"/>
</dbReference>
<comment type="function">
    <text evidence="5">Probable E3 ubiquitin-protein ligase which mediates ubiquitination and subsequent proteasomal degradation of target proteins.</text>
</comment>
<feature type="domain" description="HECT" evidence="9">
    <location>
        <begin position="728"/>
        <end position="1081"/>
    </location>
</feature>
<dbReference type="SUPFAM" id="SSF56204">
    <property type="entry name" value="Hect, E3 ligase catalytic domain"/>
    <property type="match status" value="1"/>
</dbReference>
<dbReference type="PROSITE" id="PS50237">
    <property type="entry name" value="HECT"/>
    <property type="match status" value="1"/>
</dbReference>
<keyword evidence="3" id="KW-0808">Transferase</keyword>
<dbReference type="PANTHER" id="PTHR45700">
    <property type="entry name" value="UBIQUITIN-PROTEIN LIGASE E3C"/>
    <property type="match status" value="1"/>
</dbReference>
<evidence type="ECO:0000313" key="10">
    <source>
        <dbReference type="EMBL" id="CAD7704872.1"/>
    </source>
</evidence>
<accession>A0A8S1JFQ3</accession>
<dbReference type="AlphaFoldDB" id="A0A8S1JFQ3"/>
<feature type="active site" description="Glycyl thioester intermediate" evidence="7">
    <location>
        <position position="1049"/>
    </location>
</feature>
<organism evidence="10 11">
    <name type="scientific">Ostreobium quekettii</name>
    <dbReference type="NCBI Taxonomy" id="121088"/>
    <lineage>
        <taxon>Eukaryota</taxon>
        <taxon>Viridiplantae</taxon>
        <taxon>Chlorophyta</taxon>
        <taxon>core chlorophytes</taxon>
        <taxon>Ulvophyceae</taxon>
        <taxon>TCBD clade</taxon>
        <taxon>Bryopsidales</taxon>
        <taxon>Ostreobineae</taxon>
        <taxon>Ostreobiaceae</taxon>
        <taxon>Ostreobium</taxon>
    </lineage>
</organism>
<evidence type="ECO:0000256" key="1">
    <source>
        <dbReference type="ARBA" id="ARBA00000885"/>
    </source>
</evidence>